<feature type="transmembrane region" description="Helical" evidence="1">
    <location>
        <begin position="66"/>
        <end position="86"/>
    </location>
</feature>
<dbReference type="InterPro" id="IPR029039">
    <property type="entry name" value="Flavoprotein-like_sf"/>
</dbReference>
<evidence type="ECO:0000256" key="1">
    <source>
        <dbReference type="SAM" id="Phobius"/>
    </source>
</evidence>
<dbReference type="Gene3D" id="3.40.50.360">
    <property type="match status" value="1"/>
</dbReference>
<name>X1K6I6_9ZZZZ</name>
<proteinExistence type="predicted"/>
<sequence length="122" mass="14069">MKKVLFLCGSPRGKKSASLCTALYLSRFLDYEYEFVDVVKAKLSSVPTEEEPAFRKIVGKMKEADVVVWTFGAWVLFVPVQMQYLFDKLFTQNYDFTGKIAVSVMTSVHVMDDYILDRVRFV</sequence>
<evidence type="ECO:0000259" key="2">
    <source>
        <dbReference type="Pfam" id="PF03358"/>
    </source>
</evidence>
<protein>
    <recommendedName>
        <fullName evidence="2">NADPH-dependent FMN reductase-like domain-containing protein</fullName>
    </recommendedName>
</protein>
<dbReference type="InterPro" id="IPR005025">
    <property type="entry name" value="FMN_Rdtase-like_dom"/>
</dbReference>
<keyword evidence="1" id="KW-0472">Membrane</keyword>
<feature type="non-terminal residue" evidence="3">
    <location>
        <position position="122"/>
    </location>
</feature>
<keyword evidence="1" id="KW-0812">Transmembrane</keyword>
<feature type="domain" description="NADPH-dependent FMN reductase-like" evidence="2">
    <location>
        <begin position="3"/>
        <end position="107"/>
    </location>
</feature>
<evidence type="ECO:0000313" key="3">
    <source>
        <dbReference type="EMBL" id="GAI02173.1"/>
    </source>
</evidence>
<keyword evidence="1" id="KW-1133">Transmembrane helix</keyword>
<dbReference type="AlphaFoldDB" id="X1K6I6"/>
<accession>X1K6I6</accession>
<gene>
    <name evidence="3" type="ORF">S03H2_70138</name>
</gene>
<reference evidence="3" key="1">
    <citation type="journal article" date="2014" name="Front. Microbiol.">
        <title>High frequency of phylogenetically diverse reductive dehalogenase-homologous genes in deep subseafloor sedimentary metagenomes.</title>
        <authorList>
            <person name="Kawai M."/>
            <person name="Futagami T."/>
            <person name="Toyoda A."/>
            <person name="Takaki Y."/>
            <person name="Nishi S."/>
            <person name="Hori S."/>
            <person name="Arai W."/>
            <person name="Tsubouchi T."/>
            <person name="Morono Y."/>
            <person name="Uchiyama I."/>
            <person name="Ito T."/>
            <person name="Fujiyama A."/>
            <person name="Inagaki F."/>
            <person name="Takami H."/>
        </authorList>
    </citation>
    <scope>NUCLEOTIDE SEQUENCE</scope>
    <source>
        <strain evidence="3">Expedition CK06-06</strain>
    </source>
</reference>
<dbReference type="GO" id="GO:0016491">
    <property type="term" value="F:oxidoreductase activity"/>
    <property type="evidence" value="ECO:0007669"/>
    <property type="project" value="InterPro"/>
</dbReference>
<dbReference type="SUPFAM" id="SSF52218">
    <property type="entry name" value="Flavoproteins"/>
    <property type="match status" value="1"/>
</dbReference>
<comment type="caution">
    <text evidence="3">The sequence shown here is derived from an EMBL/GenBank/DDBJ whole genome shotgun (WGS) entry which is preliminary data.</text>
</comment>
<dbReference type="EMBL" id="BARU01046519">
    <property type="protein sequence ID" value="GAI02173.1"/>
    <property type="molecule type" value="Genomic_DNA"/>
</dbReference>
<dbReference type="Pfam" id="PF03358">
    <property type="entry name" value="FMN_red"/>
    <property type="match status" value="1"/>
</dbReference>
<organism evidence="3">
    <name type="scientific">marine sediment metagenome</name>
    <dbReference type="NCBI Taxonomy" id="412755"/>
    <lineage>
        <taxon>unclassified sequences</taxon>
        <taxon>metagenomes</taxon>
        <taxon>ecological metagenomes</taxon>
    </lineage>
</organism>